<evidence type="ECO:0000313" key="2">
    <source>
        <dbReference type="Proteomes" id="UP001054945"/>
    </source>
</evidence>
<accession>A0AAV4RYX3</accession>
<proteinExistence type="predicted"/>
<protein>
    <submittedName>
        <fullName evidence="1">Uncharacterized protein</fullName>
    </submittedName>
</protein>
<organism evidence="1 2">
    <name type="scientific">Caerostris extrusa</name>
    <name type="common">Bark spider</name>
    <name type="synonym">Caerostris bankana</name>
    <dbReference type="NCBI Taxonomy" id="172846"/>
    <lineage>
        <taxon>Eukaryota</taxon>
        <taxon>Metazoa</taxon>
        <taxon>Ecdysozoa</taxon>
        <taxon>Arthropoda</taxon>
        <taxon>Chelicerata</taxon>
        <taxon>Arachnida</taxon>
        <taxon>Araneae</taxon>
        <taxon>Araneomorphae</taxon>
        <taxon>Entelegynae</taxon>
        <taxon>Araneoidea</taxon>
        <taxon>Araneidae</taxon>
        <taxon>Caerostris</taxon>
    </lineage>
</organism>
<comment type="caution">
    <text evidence="1">The sequence shown here is derived from an EMBL/GenBank/DDBJ whole genome shotgun (WGS) entry which is preliminary data.</text>
</comment>
<dbReference type="AlphaFoldDB" id="A0AAV4RYX3"/>
<sequence>MGPTDSSILSHNYSRKLPTNLLPSGQVASALAFRGHRLQSFLLCVLILSFSVICEATFQKLLMMLQPMSACPSNCCKAVKCPMPKCHPQQMMKPRAGWCGCCPKCMTQLRMGHPCKPKPKHPCPMMPTSECGRGLKCKQGKCCR</sequence>
<dbReference type="EMBL" id="BPLR01008524">
    <property type="protein sequence ID" value="GIY25332.1"/>
    <property type="molecule type" value="Genomic_DNA"/>
</dbReference>
<dbReference type="Proteomes" id="UP001054945">
    <property type="component" value="Unassembled WGS sequence"/>
</dbReference>
<reference evidence="1 2" key="1">
    <citation type="submission" date="2021-06" db="EMBL/GenBank/DDBJ databases">
        <title>Caerostris extrusa draft genome.</title>
        <authorList>
            <person name="Kono N."/>
            <person name="Arakawa K."/>
        </authorList>
    </citation>
    <scope>NUCLEOTIDE SEQUENCE [LARGE SCALE GENOMIC DNA]</scope>
</reference>
<name>A0AAV4RYX3_CAEEX</name>
<evidence type="ECO:0000313" key="1">
    <source>
        <dbReference type="EMBL" id="GIY25332.1"/>
    </source>
</evidence>
<gene>
    <name evidence="1" type="ORF">CEXT_321901</name>
</gene>
<keyword evidence="2" id="KW-1185">Reference proteome</keyword>